<evidence type="ECO:0000256" key="8">
    <source>
        <dbReference type="PROSITE-ProRule" id="PRU00108"/>
    </source>
</evidence>
<name>A0A016VBU8_9BILA</name>
<dbReference type="Gene3D" id="1.10.260.40">
    <property type="entry name" value="lambda repressor-like DNA-binding domains"/>
    <property type="match status" value="1"/>
</dbReference>
<evidence type="ECO:0000256" key="2">
    <source>
        <dbReference type="ARBA" id="ARBA00008190"/>
    </source>
</evidence>
<feature type="compositionally biased region" description="Pro residues" evidence="11">
    <location>
        <begin position="385"/>
        <end position="395"/>
    </location>
</feature>
<dbReference type="Gene3D" id="1.10.10.60">
    <property type="entry name" value="Homeodomain-like"/>
    <property type="match status" value="1"/>
</dbReference>
<feature type="region of interest" description="Disordered" evidence="11">
    <location>
        <begin position="109"/>
        <end position="138"/>
    </location>
</feature>
<dbReference type="PANTHER" id="PTHR14057">
    <property type="entry name" value="TRANSCRIPTION FACTOR ONECUT"/>
    <property type="match status" value="1"/>
</dbReference>
<protein>
    <recommendedName>
        <fullName evidence="10">One cut domain family member</fullName>
    </recommendedName>
</protein>
<dbReference type="CDD" id="cd00086">
    <property type="entry name" value="homeodomain"/>
    <property type="match status" value="1"/>
</dbReference>
<comment type="similarity">
    <text evidence="2 10">Belongs to the CUT homeobox family.</text>
</comment>
<keyword evidence="15" id="KW-1185">Reference proteome</keyword>
<evidence type="ECO:0000256" key="6">
    <source>
        <dbReference type="ARBA" id="ARBA00023163"/>
    </source>
</evidence>
<evidence type="ECO:0000256" key="4">
    <source>
        <dbReference type="ARBA" id="ARBA00023125"/>
    </source>
</evidence>
<keyword evidence="3 10" id="KW-0805">Transcription regulation</keyword>
<feature type="region of interest" description="Disordered" evidence="11">
    <location>
        <begin position="58"/>
        <end position="84"/>
    </location>
</feature>
<evidence type="ECO:0000256" key="5">
    <source>
        <dbReference type="ARBA" id="ARBA00023155"/>
    </source>
</evidence>
<feature type="domain" description="Homeobox" evidence="12">
    <location>
        <begin position="301"/>
        <end position="361"/>
    </location>
</feature>
<evidence type="ECO:0000256" key="11">
    <source>
        <dbReference type="SAM" id="MobiDB-lite"/>
    </source>
</evidence>
<organism evidence="14 15">
    <name type="scientific">Ancylostoma ceylanicum</name>
    <dbReference type="NCBI Taxonomy" id="53326"/>
    <lineage>
        <taxon>Eukaryota</taxon>
        <taxon>Metazoa</taxon>
        <taxon>Ecdysozoa</taxon>
        <taxon>Nematoda</taxon>
        <taxon>Chromadorea</taxon>
        <taxon>Rhabditida</taxon>
        <taxon>Rhabditina</taxon>
        <taxon>Rhabditomorpha</taxon>
        <taxon>Strongyloidea</taxon>
        <taxon>Ancylostomatidae</taxon>
        <taxon>Ancylostomatinae</taxon>
        <taxon>Ancylostoma</taxon>
    </lineage>
</organism>
<dbReference type="GO" id="GO:0000978">
    <property type="term" value="F:RNA polymerase II cis-regulatory region sequence-specific DNA binding"/>
    <property type="evidence" value="ECO:0007669"/>
    <property type="project" value="TreeGrafter"/>
</dbReference>
<dbReference type="SMART" id="SM01109">
    <property type="entry name" value="CUT"/>
    <property type="match status" value="1"/>
</dbReference>
<comment type="caution">
    <text evidence="14">The sequence shown here is derived from an EMBL/GenBank/DDBJ whole genome shotgun (WGS) entry which is preliminary data.</text>
</comment>
<dbReference type="InterPro" id="IPR051649">
    <property type="entry name" value="CUT_Homeobox"/>
</dbReference>
<evidence type="ECO:0000256" key="9">
    <source>
        <dbReference type="RuleBase" id="RU000682"/>
    </source>
</evidence>
<feature type="DNA-binding region" description="Homeobox" evidence="8">
    <location>
        <begin position="303"/>
        <end position="362"/>
    </location>
</feature>
<keyword evidence="6 10" id="KW-0804">Transcription</keyword>
<dbReference type="Pfam" id="PF02376">
    <property type="entry name" value="CUT"/>
    <property type="match status" value="1"/>
</dbReference>
<evidence type="ECO:0000313" key="14">
    <source>
        <dbReference type="EMBL" id="EYC24497.1"/>
    </source>
</evidence>
<evidence type="ECO:0000256" key="1">
    <source>
        <dbReference type="ARBA" id="ARBA00004123"/>
    </source>
</evidence>
<dbReference type="InterPro" id="IPR010982">
    <property type="entry name" value="Lambda_DNA-bd_dom_sf"/>
</dbReference>
<feature type="region of interest" description="Disordered" evidence="11">
    <location>
        <begin position="355"/>
        <end position="395"/>
    </location>
</feature>
<evidence type="ECO:0000259" key="13">
    <source>
        <dbReference type="PROSITE" id="PS51042"/>
    </source>
</evidence>
<dbReference type="STRING" id="53326.A0A016VBU8"/>
<dbReference type="GO" id="GO:0000981">
    <property type="term" value="F:DNA-binding transcription factor activity, RNA polymerase II-specific"/>
    <property type="evidence" value="ECO:0007669"/>
    <property type="project" value="TreeGrafter"/>
</dbReference>
<dbReference type="Proteomes" id="UP000024635">
    <property type="component" value="Unassembled WGS sequence"/>
</dbReference>
<feature type="domain" description="CUT" evidence="13">
    <location>
        <begin position="200"/>
        <end position="286"/>
    </location>
</feature>
<comment type="subcellular location">
    <subcellularLocation>
        <location evidence="1 8 9">Nucleus</location>
    </subcellularLocation>
</comment>
<feature type="compositionally biased region" description="Polar residues" evidence="11">
    <location>
        <begin position="125"/>
        <end position="138"/>
    </location>
</feature>
<evidence type="ECO:0000259" key="12">
    <source>
        <dbReference type="PROSITE" id="PS50071"/>
    </source>
</evidence>
<reference evidence="15" key="1">
    <citation type="journal article" date="2015" name="Nat. Genet.">
        <title>The genome and transcriptome of the zoonotic hookworm Ancylostoma ceylanicum identify infection-specific gene families.</title>
        <authorList>
            <person name="Schwarz E.M."/>
            <person name="Hu Y."/>
            <person name="Antoshechkin I."/>
            <person name="Miller M.M."/>
            <person name="Sternberg P.W."/>
            <person name="Aroian R.V."/>
        </authorList>
    </citation>
    <scope>NUCLEOTIDE SEQUENCE</scope>
    <source>
        <strain evidence="15">HY135</strain>
    </source>
</reference>
<dbReference type="FunFam" id="1.10.10.60:FF:000054">
    <property type="entry name" value="One cut domain family member"/>
    <property type="match status" value="1"/>
</dbReference>
<gene>
    <name evidence="14" type="primary">Acey_s0013.g1933</name>
    <name evidence="14" type="ORF">Y032_0013g1933</name>
</gene>
<dbReference type="OrthoDB" id="10068888at2759"/>
<dbReference type="InterPro" id="IPR003350">
    <property type="entry name" value="CUT_dom"/>
</dbReference>
<dbReference type="AlphaFoldDB" id="A0A016VBU8"/>
<dbReference type="InterPro" id="IPR001356">
    <property type="entry name" value="HD"/>
</dbReference>
<dbReference type="SUPFAM" id="SSF47413">
    <property type="entry name" value="lambda repressor-like DNA-binding domains"/>
    <property type="match status" value="1"/>
</dbReference>
<keyword evidence="5 8" id="KW-0371">Homeobox</keyword>
<dbReference type="PANTHER" id="PTHR14057:SF47">
    <property type="entry name" value="HOMEOBOX PROTEIN ONECUT"/>
    <property type="match status" value="1"/>
</dbReference>
<dbReference type="SUPFAM" id="SSF46689">
    <property type="entry name" value="Homeodomain-like"/>
    <property type="match status" value="1"/>
</dbReference>
<dbReference type="SMART" id="SM00389">
    <property type="entry name" value="HOX"/>
    <property type="match status" value="1"/>
</dbReference>
<dbReference type="PROSITE" id="PS51042">
    <property type="entry name" value="CUT"/>
    <property type="match status" value="1"/>
</dbReference>
<dbReference type="InterPro" id="IPR009057">
    <property type="entry name" value="Homeodomain-like_sf"/>
</dbReference>
<dbReference type="PROSITE" id="PS50071">
    <property type="entry name" value="HOMEOBOX_2"/>
    <property type="match status" value="1"/>
</dbReference>
<proteinExistence type="inferred from homology"/>
<accession>A0A016VBU8</accession>
<dbReference type="Pfam" id="PF00046">
    <property type="entry name" value="Homeodomain"/>
    <property type="match status" value="1"/>
</dbReference>
<keyword evidence="7 8" id="KW-0539">Nucleus</keyword>
<sequence>MEGLESGGLAADPLLSAALSSPLGSSREDLFLHDFARSSPHAGALFGNYATLTTLQPLPPISTVTSNGGKFSRSSSPVRDRQNSYFFPPSSQSNYNYNVNIKYEYDLKNEEDSNDSPPGQPPCSTPSDYSQNHASQPVETNFSSASFVPSYSGLEIRSPKIEKDCFFNGYTNGDCEVEEENACLPKNCSPVANGHGSMDGEEDDDGEELNTKDLAQRISAELKRYSIPQAIFAQKILCRSQGTLSDLLRNPKPWSKLKSGRETFRRMAKWLQEPEFKRMSDLRMAACKRKEEQQVQHNQPQPPKKPRLVFTDIQRRTLQAIFKETKRPSREMQLTISQQLGLDPTTVANFFMNARRRGHDQRPDDETSTVSSGSSHALDEQVLSPLPPTPIFEQL</sequence>
<evidence type="ECO:0000256" key="7">
    <source>
        <dbReference type="ARBA" id="ARBA00023242"/>
    </source>
</evidence>
<dbReference type="GO" id="GO:0005634">
    <property type="term" value="C:nucleus"/>
    <property type="evidence" value="ECO:0007669"/>
    <property type="project" value="UniProtKB-SubCell"/>
</dbReference>
<evidence type="ECO:0000313" key="15">
    <source>
        <dbReference type="Proteomes" id="UP000024635"/>
    </source>
</evidence>
<keyword evidence="4 8" id="KW-0238">DNA-binding</keyword>
<dbReference type="FunFam" id="1.10.260.40:FF:000005">
    <property type="entry name" value="One cut domain family member"/>
    <property type="match status" value="1"/>
</dbReference>
<evidence type="ECO:0000256" key="10">
    <source>
        <dbReference type="RuleBase" id="RU361129"/>
    </source>
</evidence>
<dbReference type="EMBL" id="JARK01001349">
    <property type="protein sequence ID" value="EYC24497.1"/>
    <property type="molecule type" value="Genomic_DNA"/>
</dbReference>
<evidence type="ECO:0000256" key="3">
    <source>
        <dbReference type="ARBA" id="ARBA00023015"/>
    </source>
</evidence>